<dbReference type="GO" id="GO:0003677">
    <property type="term" value="F:DNA binding"/>
    <property type="evidence" value="ECO:0007669"/>
    <property type="project" value="InterPro"/>
</dbReference>
<protein>
    <submittedName>
        <fullName evidence="3">SAM_MT_RSMB_NOP domain-containing protein</fullName>
    </submittedName>
</protein>
<evidence type="ECO:0000313" key="2">
    <source>
        <dbReference type="Proteomes" id="UP000050741"/>
    </source>
</evidence>
<evidence type="ECO:0000259" key="1">
    <source>
        <dbReference type="Pfam" id="PF21229"/>
    </source>
</evidence>
<dbReference type="Pfam" id="PF21229">
    <property type="entry name" value="TdIF1_2nd"/>
    <property type="match status" value="1"/>
</dbReference>
<proteinExistence type="predicted"/>
<dbReference type="GO" id="GO:0031491">
    <property type="term" value="F:nucleosome binding"/>
    <property type="evidence" value="ECO:0007669"/>
    <property type="project" value="TreeGrafter"/>
</dbReference>
<dbReference type="WBParaSite" id="GPLIN_001220400">
    <property type="protein sequence ID" value="GPLIN_001220400"/>
    <property type="gene ID" value="GPLIN_001220400"/>
</dbReference>
<keyword evidence="2" id="KW-1185">Reference proteome</keyword>
<dbReference type="PANTHER" id="PTHR23399">
    <property type="entry name" value="DEOXYNUCLEOTIDYLTRANSFERASE TERMINAL-INTERACTING PROTEIN 1"/>
    <property type="match status" value="1"/>
</dbReference>
<reference evidence="3" key="2">
    <citation type="submission" date="2016-06" db="UniProtKB">
        <authorList>
            <consortium name="WormBaseParasite"/>
        </authorList>
    </citation>
    <scope>IDENTIFICATION</scope>
</reference>
<dbReference type="GO" id="GO:0005634">
    <property type="term" value="C:nucleus"/>
    <property type="evidence" value="ECO:0007669"/>
    <property type="project" value="TreeGrafter"/>
</dbReference>
<dbReference type="InterPro" id="IPR026064">
    <property type="entry name" value="TdIF1"/>
</dbReference>
<dbReference type="Proteomes" id="UP000050741">
    <property type="component" value="Unassembled WGS sequence"/>
</dbReference>
<feature type="domain" description="TdIF1 C-terminal" evidence="1">
    <location>
        <begin position="35"/>
        <end position="134"/>
    </location>
</feature>
<name>A0A183CH48_GLOPA</name>
<dbReference type="PANTHER" id="PTHR23399:SF2">
    <property type="entry name" value="DEOXYNUCLEOTIDYLTRANSFERASE TERMINAL-INTERACTING PROTEIN 1"/>
    <property type="match status" value="1"/>
</dbReference>
<reference evidence="2" key="1">
    <citation type="submission" date="2014-05" db="EMBL/GenBank/DDBJ databases">
        <title>The genome and life-stage specific transcriptomes of Globodera pallida elucidate key aspects of plant parasitism by a cyst nematode.</title>
        <authorList>
            <person name="Cotton J.A."/>
            <person name="Lilley C.J."/>
            <person name="Jones L.M."/>
            <person name="Kikuchi T."/>
            <person name="Reid A.J."/>
            <person name="Thorpe P."/>
            <person name="Tsai I.J."/>
            <person name="Beasley H."/>
            <person name="Blok V."/>
            <person name="Cock P.J.A."/>
            <person name="Van den Akker S.E."/>
            <person name="Holroyd N."/>
            <person name="Hunt M."/>
            <person name="Mantelin S."/>
            <person name="Naghra H."/>
            <person name="Pain A."/>
            <person name="Palomares-Rius J.E."/>
            <person name="Zarowiecki M."/>
            <person name="Berriman M."/>
            <person name="Jones J.T."/>
            <person name="Urwin P.E."/>
        </authorList>
    </citation>
    <scope>NUCLEOTIDE SEQUENCE [LARGE SCALE GENOMIC DNA]</scope>
    <source>
        <strain evidence="2">Lindley</strain>
    </source>
</reference>
<accession>A0A183CH48</accession>
<evidence type="ECO:0000313" key="3">
    <source>
        <dbReference type="WBParaSite" id="GPLIN_001220400"/>
    </source>
</evidence>
<dbReference type="InterPro" id="IPR049121">
    <property type="entry name" value="TdIF1_C"/>
</dbReference>
<dbReference type="AlphaFoldDB" id="A0A183CH48"/>
<sequence>MMDTGRSGTPAGDELALCDRLQSEPVAWLQQSRSESRFVIASKVNRLLGFSSRGGGHLFSVYSRAFRYVADDEDRVWLFQRRLTKWAANGGGKLFVMSLEDAVEIAELEGIDVNVRAELQRYAFTGPERMLIKMRSQMIGPHFQLRARVLPTASAGAGASGASMLDIGGGAGVRQQQQHTVVMLHEATTAQPGGFVPAFHL</sequence>
<organism evidence="2 3">
    <name type="scientific">Globodera pallida</name>
    <name type="common">Potato cyst nematode worm</name>
    <name type="synonym">Heterodera pallida</name>
    <dbReference type="NCBI Taxonomy" id="36090"/>
    <lineage>
        <taxon>Eukaryota</taxon>
        <taxon>Metazoa</taxon>
        <taxon>Ecdysozoa</taxon>
        <taxon>Nematoda</taxon>
        <taxon>Chromadorea</taxon>
        <taxon>Rhabditida</taxon>
        <taxon>Tylenchina</taxon>
        <taxon>Tylenchomorpha</taxon>
        <taxon>Tylenchoidea</taxon>
        <taxon>Heteroderidae</taxon>
        <taxon>Heteroderinae</taxon>
        <taxon>Globodera</taxon>
    </lineage>
</organism>